<dbReference type="KEGG" id="mac:MA_3842"/>
<feature type="domain" description="PKD" evidence="3">
    <location>
        <begin position="341"/>
        <end position="395"/>
    </location>
</feature>
<dbReference type="PANTHER" id="PTHR24104">
    <property type="entry name" value="E3 UBIQUITIN-PROTEIN LIGASE NHLRC1-RELATED"/>
    <property type="match status" value="1"/>
</dbReference>
<dbReference type="Gene3D" id="2.120.10.30">
    <property type="entry name" value="TolB, C-terminal domain"/>
    <property type="match status" value="1"/>
</dbReference>
<sequence length="526" mass="56942">MKYQNTNVLKISVIFLIILFLGIMSAFITHAASYNFVKVIGSSGTGSNQFSSPKYATTDSSGNIYVADTGNNRIEIFDKNFNYIDKWGSGGSGNGQFYTPNGVAVDSMGNIYVADYNNHRVQKLDSTGVYISQCDSSTIGDGLSFYPVDLAVDSLDNVYVSDSRSNRIVKLNKDGNYLTQWGSKGASRNQFNDPEGIAVDSSGNIYVVDSGNSRIMKFDGTGTYLTEWGTPGQEDGQFRSPHGIAIDSSGAIYVTDTGNRRIQKFDSTGSYVTKWVSPENGDGKFQNPVGIVVDSSNNVYVVDSFYHCVFQFVKSMSPTANFDSSETSGSTPLPVKFTDLSENATGWYWDFGDGSTSTDQNPIHVYYDEGIYTVKFTATNSAGGDTITKSNYISVKSGQPPAQPPVAEFTSSAESVNDSLIVTFIDTSKGEPTFWLWDFGDGNTSTEQNPIHTYAEPGNYYVTLIVSNGAGTNEAIEEVSPSSVWGPLQVVIAIIGVIVAIIGVIVAIIGIVIPYIKKSKQSQDNM</sequence>
<name>Q8TJE3_METAC</name>
<dbReference type="OrthoDB" id="295891at2157"/>
<organism evidence="4 5">
    <name type="scientific">Methanosarcina acetivorans (strain ATCC 35395 / DSM 2834 / JCM 12185 / C2A)</name>
    <dbReference type="NCBI Taxonomy" id="188937"/>
    <lineage>
        <taxon>Archaea</taxon>
        <taxon>Methanobacteriati</taxon>
        <taxon>Methanobacteriota</taxon>
        <taxon>Stenosarchaea group</taxon>
        <taxon>Methanomicrobia</taxon>
        <taxon>Methanosarcinales</taxon>
        <taxon>Methanosarcinaceae</taxon>
        <taxon>Methanosarcina</taxon>
    </lineage>
</organism>
<dbReference type="Gene3D" id="2.40.10.500">
    <property type="match status" value="2"/>
</dbReference>
<dbReference type="HOGENOM" id="CLU_009318_5_1_2"/>
<keyword evidence="1" id="KW-0677">Repeat</keyword>
<dbReference type="AlphaFoldDB" id="Q8TJE3"/>
<dbReference type="FunFam" id="2.60.40.10:FF:000270">
    <property type="entry name" value="Cell surface protein"/>
    <property type="match status" value="2"/>
</dbReference>
<dbReference type="InParanoid" id="Q8TJE3"/>
<dbReference type="Proteomes" id="UP000002487">
    <property type="component" value="Chromosome"/>
</dbReference>
<dbReference type="Pfam" id="PF01436">
    <property type="entry name" value="NHL"/>
    <property type="match status" value="6"/>
</dbReference>
<dbReference type="InterPro" id="IPR022409">
    <property type="entry name" value="PKD/Chitinase_dom"/>
</dbReference>
<dbReference type="InterPro" id="IPR013783">
    <property type="entry name" value="Ig-like_fold"/>
</dbReference>
<dbReference type="GO" id="GO:0008270">
    <property type="term" value="F:zinc ion binding"/>
    <property type="evidence" value="ECO:0007669"/>
    <property type="project" value="UniProtKB-KW"/>
</dbReference>
<dbReference type="InterPro" id="IPR011042">
    <property type="entry name" value="6-blade_b-propeller_TolB-like"/>
</dbReference>
<dbReference type="SMART" id="SM00089">
    <property type="entry name" value="PKD"/>
    <property type="match status" value="2"/>
</dbReference>
<dbReference type="SUPFAM" id="SSF63829">
    <property type="entry name" value="Calcium-dependent phosphotriesterase"/>
    <property type="match status" value="1"/>
</dbReference>
<evidence type="ECO:0000256" key="1">
    <source>
        <dbReference type="ARBA" id="ARBA00022737"/>
    </source>
</evidence>
<dbReference type="RefSeq" id="WP_011023741.1">
    <property type="nucleotide sequence ID" value="NC_003552.1"/>
</dbReference>
<dbReference type="CDD" id="cd00146">
    <property type="entry name" value="PKD"/>
    <property type="match status" value="2"/>
</dbReference>
<dbReference type="Gene3D" id="2.60.40.10">
    <property type="entry name" value="Immunoglobulins"/>
    <property type="match status" value="2"/>
</dbReference>
<dbReference type="PhylomeDB" id="Q8TJE3"/>
<keyword evidence="2" id="KW-1133">Transmembrane helix</keyword>
<evidence type="ECO:0000313" key="4">
    <source>
        <dbReference type="EMBL" id="AAM07193.1"/>
    </source>
</evidence>
<dbReference type="InterPro" id="IPR001258">
    <property type="entry name" value="NHL_repeat"/>
</dbReference>
<keyword evidence="2" id="KW-0812">Transmembrane</keyword>
<dbReference type="PROSITE" id="PS51125">
    <property type="entry name" value="NHL"/>
    <property type="match status" value="6"/>
</dbReference>
<dbReference type="EnsemblBacteria" id="AAM07193">
    <property type="protein sequence ID" value="AAM07193"/>
    <property type="gene ID" value="MA_3842"/>
</dbReference>
<reference evidence="4 5" key="1">
    <citation type="journal article" date="2002" name="Genome Res.">
        <title>The genome of Methanosarcina acetivorans reveals extensive metabolic and physiological diversity.</title>
        <authorList>
            <person name="Galagan J.E."/>
            <person name="Nusbaum C."/>
            <person name="Roy A."/>
            <person name="Endrizzi M.G."/>
            <person name="Macdonald P."/>
            <person name="FitzHugh W."/>
            <person name="Calvo S."/>
            <person name="Engels R."/>
            <person name="Smirnov S."/>
            <person name="Atnoor D."/>
            <person name="Brown A."/>
            <person name="Allen N."/>
            <person name="Naylor J."/>
            <person name="Stange-Thomann N."/>
            <person name="DeArellano K."/>
            <person name="Johnson R."/>
            <person name="Linton L."/>
            <person name="McEwan P."/>
            <person name="McKernan K."/>
            <person name="Talamas J."/>
            <person name="Tirrell A."/>
            <person name="Ye W."/>
            <person name="Zimmer A."/>
            <person name="Barber R.D."/>
            <person name="Cann I."/>
            <person name="Graham D.E."/>
            <person name="Grahame D.A."/>
            <person name="Guss A."/>
            <person name="Hedderich R."/>
            <person name="Ingram-Smith C."/>
            <person name="Kuettner C.H."/>
            <person name="Krzycki J.A."/>
            <person name="Leigh J.A."/>
            <person name="Li W."/>
            <person name="Liu J."/>
            <person name="Mukhopadhyay B."/>
            <person name="Reeve J.N."/>
            <person name="Smith K."/>
            <person name="Springer T.A."/>
            <person name="Umayam L.A."/>
            <person name="White O."/>
            <person name="White R.H."/>
            <person name="de Macario E.C."/>
            <person name="Ferry J.G."/>
            <person name="Jarrell K.F."/>
            <person name="Jing H."/>
            <person name="Macario A.J.L."/>
            <person name="Paulsen I."/>
            <person name="Pritchett M."/>
            <person name="Sowers K.R."/>
            <person name="Swanson R.V."/>
            <person name="Zinder S.H."/>
            <person name="Lander E."/>
            <person name="Metcalf W.W."/>
            <person name="Birren B."/>
        </authorList>
    </citation>
    <scope>NUCLEOTIDE SEQUENCE [LARGE SCALE GENOMIC DNA]</scope>
    <source>
        <strain evidence="5">ATCC 35395 / DSM 2834 / JCM 12185 / C2A</strain>
    </source>
</reference>
<protein>
    <submittedName>
        <fullName evidence="4">Cell surface protein</fullName>
    </submittedName>
</protein>
<evidence type="ECO:0000259" key="3">
    <source>
        <dbReference type="PROSITE" id="PS50093"/>
    </source>
</evidence>
<dbReference type="PANTHER" id="PTHR24104:SF25">
    <property type="entry name" value="PROTEIN LIN-41"/>
    <property type="match status" value="1"/>
</dbReference>
<dbReference type="Pfam" id="PF18911">
    <property type="entry name" value="PKD_4"/>
    <property type="match status" value="2"/>
</dbReference>
<evidence type="ECO:0000313" key="5">
    <source>
        <dbReference type="Proteomes" id="UP000002487"/>
    </source>
</evidence>
<dbReference type="CDD" id="cd14955">
    <property type="entry name" value="NHL_like_4"/>
    <property type="match status" value="1"/>
</dbReference>
<feature type="transmembrane region" description="Helical" evidence="2">
    <location>
        <begin position="490"/>
        <end position="516"/>
    </location>
</feature>
<feature type="domain" description="PKD" evidence="3">
    <location>
        <begin position="405"/>
        <end position="471"/>
    </location>
</feature>
<evidence type="ECO:0000256" key="2">
    <source>
        <dbReference type="SAM" id="Phobius"/>
    </source>
</evidence>
<accession>Q8TJE3</accession>
<gene>
    <name evidence="4" type="ordered locus">MA_3842</name>
</gene>
<keyword evidence="5" id="KW-1185">Reference proteome</keyword>
<dbReference type="SUPFAM" id="SSF49299">
    <property type="entry name" value="PKD domain"/>
    <property type="match status" value="2"/>
</dbReference>
<proteinExistence type="predicted"/>
<dbReference type="EMBL" id="AE010299">
    <property type="protein sequence ID" value="AAM07193.1"/>
    <property type="molecule type" value="Genomic_DNA"/>
</dbReference>
<dbReference type="InterPro" id="IPR035986">
    <property type="entry name" value="PKD_dom_sf"/>
</dbReference>
<dbReference type="GeneID" id="25392993"/>
<dbReference type="InterPro" id="IPR050952">
    <property type="entry name" value="TRIM-NHL_E3_ligases"/>
</dbReference>
<dbReference type="PROSITE" id="PS50093">
    <property type="entry name" value="PKD"/>
    <property type="match status" value="2"/>
</dbReference>
<dbReference type="InterPro" id="IPR000601">
    <property type="entry name" value="PKD_dom"/>
</dbReference>
<keyword evidence="2" id="KW-0472">Membrane</keyword>